<dbReference type="InterPro" id="IPR051465">
    <property type="entry name" value="Cell_Envelope_Struct_Comp"/>
</dbReference>
<accession>A0ABX1YWC6</accession>
<name>A0ABX1YWC6_9BACL</name>
<sequence>TVTVTRATSSAGDGSGSSGGNGSDNGTPQTPPPVVTPTSDKPVLNDKITDVQKVKEADQAALHLTAPKPFPDVPANSWSSKAVQLAQQLDIVQGSPDGNFHGSTNVTRAEFVTMMVKALHLDTTSNSGGTFSDTNGHWAESAIGALRAAGVIEGMGDGSFKPDQPISRAEITVILARVIVVGKVTGDMHFSDTSSSWARQYIEQLANADIVRGEGDGKFYPNSYATREQSVTMILRMLNICLNLDLQL</sequence>
<keyword evidence="4" id="KW-1185">Reference proteome</keyword>
<feature type="domain" description="SLH" evidence="2">
    <location>
        <begin position="126"/>
        <end position="189"/>
    </location>
</feature>
<feature type="region of interest" description="Disordered" evidence="1">
    <location>
        <begin position="1"/>
        <end position="44"/>
    </location>
</feature>
<evidence type="ECO:0000313" key="3">
    <source>
        <dbReference type="EMBL" id="NOU85317.1"/>
    </source>
</evidence>
<evidence type="ECO:0000256" key="1">
    <source>
        <dbReference type="SAM" id="MobiDB-lite"/>
    </source>
</evidence>
<gene>
    <name evidence="3" type="ORF">GC102_05900</name>
</gene>
<proteinExistence type="predicted"/>
<comment type="caution">
    <text evidence="3">The sequence shown here is derived from an EMBL/GenBank/DDBJ whole genome shotgun (WGS) entry which is preliminary data.</text>
</comment>
<feature type="non-terminal residue" evidence="3">
    <location>
        <position position="1"/>
    </location>
</feature>
<protein>
    <recommendedName>
        <fullName evidence="2">SLH domain-containing protein</fullName>
    </recommendedName>
</protein>
<dbReference type="RefSeq" id="WP_171688637.1">
    <property type="nucleotide sequence ID" value="NZ_WHOC01000026.1"/>
</dbReference>
<dbReference type="PANTHER" id="PTHR43308:SF5">
    <property type="entry name" value="S-LAYER PROTEIN _ PEPTIDOGLYCAN ENDO-BETA-N-ACETYLGLUCOSAMINIDASE"/>
    <property type="match status" value="1"/>
</dbReference>
<evidence type="ECO:0000259" key="2">
    <source>
        <dbReference type="PROSITE" id="PS51272"/>
    </source>
</evidence>
<feature type="compositionally biased region" description="Gly residues" evidence="1">
    <location>
        <begin position="13"/>
        <end position="23"/>
    </location>
</feature>
<dbReference type="EMBL" id="WHOC01000026">
    <property type="protein sequence ID" value="NOU85317.1"/>
    <property type="molecule type" value="Genomic_DNA"/>
</dbReference>
<feature type="domain" description="SLH" evidence="2">
    <location>
        <begin position="66"/>
        <end position="125"/>
    </location>
</feature>
<organism evidence="3 4">
    <name type="scientific">Paenibacillus germinis</name>
    <dbReference type="NCBI Taxonomy" id="2654979"/>
    <lineage>
        <taxon>Bacteria</taxon>
        <taxon>Bacillati</taxon>
        <taxon>Bacillota</taxon>
        <taxon>Bacilli</taxon>
        <taxon>Bacillales</taxon>
        <taxon>Paenibacillaceae</taxon>
        <taxon>Paenibacillus</taxon>
    </lineage>
</organism>
<evidence type="ECO:0000313" key="4">
    <source>
        <dbReference type="Proteomes" id="UP000658690"/>
    </source>
</evidence>
<dbReference type="InterPro" id="IPR001119">
    <property type="entry name" value="SLH_dom"/>
</dbReference>
<feature type="domain" description="SLH" evidence="2">
    <location>
        <begin position="190"/>
        <end position="248"/>
    </location>
</feature>
<dbReference type="Pfam" id="PF00395">
    <property type="entry name" value="SLH"/>
    <property type="match status" value="3"/>
</dbReference>
<dbReference type="Proteomes" id="UP000658690">
    <property type="component" value="Unassembled WGS sequence"/>
</dbReference>
<reference evidence="3 4" key="1">
    <citation type="submission" date="2019-10" db="EMBL/GenBank/DDBJ databases">
        <title>Description of Paenibacillus choica sp. nov.</title>
        <authorList>
            <person name="Carlier A."/>
            <person name="Qi S."/>
        </authorList>
    </citation>
    <scope>NUCLEOTIDE SEQUENCE [LARGE SCALE GENOMIC DNA]</scope>
    <source>
        <strain evidence="3 4">LMG 31460</strain>
    </source>
</reference>
<dbReference type="PANTHER" id="PTHR43308">
    <property type="entry name" value="OUTER MEMBRANE PROTEIN ALPHA-RELATED"/>
    <property type="match status" value="1"/>
</dbReference>
<dbReference type="PROSITE" id="PS51272">
    <property type="entry name" value="SLH"/>
    <property type="match status" value="3"/>
</dbReference>